<keyword evidence="1" id="KW-0732">Signal</keyword>
<comment type="caution">
    <text evidence="2">The sequence shown here is derived from an EMBL/GenBank/DDBJ whole genome shotgun (WGS) entry which is preliminary data.</text>
</comment>
<protein>
    <submittedName>
        <fullName evidence="2">DUF885 domain-containing protein</fullName>
    </submittedName>
</protein>
<name>A0ABW0ST46_9GAMM</name>
<feature type="signal peptide" evidence="1">
    <location>
        <begin position="1"/>
        <end position="21"/>
    </location>
</feature>
<proteinExistence type="predicted"/>
<organism evidence="2 3">
    <name type="scientific">Rhodanobacter terrae</name>
    <dbReference type="NCBI Taxonomy" id="418647"/>
    <lineage>
        <taxon>Bacteria</taxon>
        <taxon>Pseudomonadati</taxon>
        <taxon>Pseudomonadota</taxon>
        <taxon>Gammaproteobacteria</taxon>
        <taxon>Lysobacterales</taxon>
        <taxon>Rhodanobacteraceae</taxon>
        <taxon>Rhodanobacter</taxon>
    </lineage>
</organism>
<evidence type="ECO:0000256" key="1">
    <source>
        <dbReference type="SAM" id="SignalP"/>
    </source>
</evidence>
<feature type="chain" id="PRO_5046714020" evidence="1">
    <location>
        <begin position="22"/>
        <end position="600"/>
    </location>
</feature>
<dbReference type="PANTHER" id="PTHR33361:SF2">
    <property type="entry name" value="DUF885 DOMAIN-CONTAINING PROTEIN"/>
    <property type="match status" value="1"/>
</dbReference>
<keyword evidence="3" id="KW-1185">Reference proteome</keyword>
<dbReference type="PANTHER" id="PTHR33361">
    <property type="entry name" value="GLR0591 PROTEIN"/>
    <property type="match status" value="1"/>
</dbReference>
<dbReference type="Pfam" id="PF05960">
    <property type="entry name" value="DUF885"/>
    <property type="match status" value="1"/>
</dbReference>
<sequence length="600" mass="66508">MFKLMVTGFALTLVGAVAAQAAPAGKPVSAPMATPAWVAKSNADAQPLLKVLADFSPEFASQFGIPGYDDKAIDLKPGVERRMRAALIAARDALQKKLAAETDPDVRQDLQIMIKAADRRVEGSRIEEQYMLPYTDIGQTIFYGEFSLLQDQVAAARRPAALKRLQCYVGMAAGCTPVTQEAQALFQAKLDNPKLIGPYKVEVEQNMANTARYVDGVRKLYAKYKIDGAGPALDALQKQLDAYDAWVKSTVLPHARTDFRLPPAVYANNLKRVGLDISPQELIKKAELEFMETQAQMQMMAPDVAKAEGIDATDYRDVIKGLKKQQLDRDSIEPYYHQIIGKIEDIIRQRKIVSLPNRQMIMRLASEAESAAEPAPHMDPPPLIGNHGERGSFVLPLGNPPNGKGENQAYDDFTCKACAWTLTAHEGRPGHELQFSAMVEHGVSLARSLFAFNSVNVEGWALYSEYMMMPYEPKGGQMIALQLRLLRAARAFLDPMLNLGLITHDRAHDILVDDVGLSEAFAREELDRFTFRSPGQATAYFYGYSRLLELRAHTQIELGSKFDLKQFNDFLIAQGMLPPDQLAEAVDARFIPAHGGRRPQ</sequence>
<gene>
    <name evidence="2" type="ORF">ACFPPB_01415</name>
</gene>
<dbReference type="RefSeq" id="WP_377323645.1">
    <property type="nucleotide sequence ID" value="NZ_JBHSNG010000001.1"/>
</dbReference>
<reference evidence="3" key="1">
    <citation type="journal article" date="2019" name="Int. J. Syst. Evol. Microbiol.">
        <title>The Global Catalogue of Microorganisms (GCM) 10K type strain sequencing project: providing services to taxonomists for standard genome sequencing and annotation.</title>
        <authorList>
            <consortium name="The Broad Institute Genomics Platform"/>
            <consortium name="The Broad Institute Genome Sequencing Center for Infectious Disease"/>
            <person name="Wu L."/>
            <person name="Ma J."/>
        </authorList>
    </citation>
    <scope>NUCLEOTIDE SEQUENCE [LARGE SCALE GENOMIC DNA]</scope>
    <source>
        <strain evidence="3">CGMCC 1.13587</strain>
    </source>
</reference>
<dbReference type="Proteomes" id="UP001596111">
    <property type="component" value="Unassembled WGS sequence"/>
</dbReference>
<evidence type="ECO:0000313" key="2">
    <source>
        <dbReference type="EMBL" id="MFC5579778.1"/>
    </source>
</evidence>
<accession>A0ABW0ST46</accession>
<dbReference type="InterPro" id="IPR010281">
    <property type="entry name" value="DUF885"/>
</dbReference>
<evidence type="ECO:0000313" key="3">
    <source>
        <dbReference type="Proteomes" id="UP001596111"/>
    </source>
</evidence>
<dbReference type="EMBL" id="JBHSNG010000001">
    <property type="protein sequence ID" value="MFC5579778.1"/>
    <property type="molecule type" value="Genomic_DNA"/>
</dbReference>